<dbReference type="STRING" id="1043004.A0A074XAF4"/>
<keyword evidence="3" id="KW-1185">Reference proteome</keyword>
<dbReference type="InterPro" id="IPR029045">
    <property type="entry name" value="ClpP/crotonase-like_dom_sf"/>
</dbReference>
<name>A0A074XAF4_9PEZI</name>
<dbReference type="AlphaFoldDB" id="A0A074XAF4"/>
<dbReference type="PANTHER" id="PTHR11941">
    <property type="entry name" value="ENOYL-COA HYDRATASE-RELATED"/>
    <property type="match status" value="1"/>
</dbReference>
<protein>
    <submittedName>
        <fullName evidence="2">ClpP/crotonase</fullName>
    </submittedName>
</protein>
<dbReference type="OrthoDB" id="1696280at2759"/>
<dbReference type="RefSeq" id="XP_013425805.1">
    <property type="nucleotide sequence ID" value="XM_013570351.1"/>
</dbReference>
<accession>A0A074XAF4</accession>
<proteinExistence type="predicted"/>
<dbReference type="InterPro" id="IPR001753">
    <property type="entry name" value="Enoyl-CoA_hydra/iso"/>
</dbReference>
<keyword evidence="1" id="KW-0843">Virulence</keyword>
<reference evidence="2 3" key="1">
    <citation type="journal article" date="2014" name="BMC Genomics">
        <title>Genome sequencing of four Aureobasidium pullulans varieties: biotechnological potential, stress tolerance, and description of new species.</title>
        <authorList>
            <person name="Gostin Ar C."/>
            <person name="Ohm R.A."/>
            <person name="Kogej T."/>
            <person name="Sonjak S."/>
            <person name="Turk M."/>
            <person name="Zajc J."/>
            <person name="Zalar P."/>
            <person name="Grube M."/>
            <person name="Sun H."/>
            <person name="Han J."/>
            <person name="Sharma A."/>
            <person name="Chiniquy J."/>
            <person name="Ngan C.Y."/>
            <person name="Lipzen A."/>
            <person name="Barry K."/>
            <person name="Grigoriev I.V."/>
            <person name="Gunde-Cimerman N."/>
        </authorList>
    </citation>
    <scope>NUCLEOTIDE SEQUENCE [LARGE SCALE GENOMIC DNA]</scope>
    <source>
        <strain evidence="2 3">CBS 147.97</strain>
    </source>
</reference>
<dbReference type="Proteomes" id="UP000027730">
    <property type="component" value="Unassembled WGS sequence"/>
</dbReference>
<organism evidence="2 3">
    <name type="scientific">Aureobasidium namibiae CBS 147.97</name>
    <dbReference type="NCBI Taxonomy" id="1043004"/>
    <lineage>
        <taxon>Eukaryota</taxon>
        <taxon>Fungi</taxon>
        <taxon>Dikarya</taxon>
        <taxon>Ascomycota</taxon>
        <taxon>Pezizomycotina</taxon>
        <taxon>Dothideomycetes</taxon>
        <taxon>Dothideomycetidae</taxon>
        <taxon>Dothideales</taxon>
        <taxon>Saccotheciaceae</taxon>
        <taxon>Aureobasidium</taxon>
    </lineage>
</organism>
<dbReference type="SUPFAM" id="SSF52096">
    <property type="entry name" value="ClpP/crotonase"/>
    <property type="match status" value="1"/>
</dbReference>
<dbReference type="GO" id="GO:0004165">
    <property type="term" value="F:delta(3)-delta(2)-enoyl-CoA isomerase activity"/>
    <property type="evidence" value="ECO:0007669"/>
    <property type="project" value="TreeGrafter"/>
</dbReference>
<gene>
    <name evidence="2" type="ORF">M436DRAFT_50227</name>
</gene>
<sequence>MGYKSGKLFEVPIANAGKVVVTRLAERVYMIMWNSAPDNRLTTSFCNAVHTALDILALKYPHGVVITTSGISKFYSNGLDLEHANSNPGFTKNSLFALWKRLLTYPMPTIALINGHGFAGALMTAMMHDYRIMNPHRGYICLNEVELGVPLKAAMSSIFRQKTSPQTYRTLVLEGKRYKALEALEAGVIDGVGGLDEVVAFVEEFKLVSKTDKGVYGKLKSEMWRETVAFLDAPDEEGEYKERVKRQDEELERKARQRVKDWETAKAKL</sequence>
<evidence type="ECO:0000256" key="1">
    <source>
        <dbReference type="ARBA" id="ARBA00023026"/>
    </source>
</evidence>
<dbReference type="GO" id="GO:0006635">
    <property type="term" value="P:fatty acid beta-oxidation"/>
    <property type="evidence" value="ECO:0007669"/>
    <property type="project" value="TreeGrafter"/>
</dbReference>
<evidence type="ECO:0000313" key="2">
    <source>
        <dbReference type="EMBL" id="KEQ71601.1"/>
    </source>
</evidence>
<dbReference type="HOGENOM" id="CLU_009834_3_1_1"/>
<dbReference type="GO" id="GO:0005777">
    <property type="term" value="C:peroxisome"/>
    <property type="evidence" value="ECO:0007669"/>
    <property type="project" value="TreeGrafter"/>
</dbReference>
<dbReference type="EMBL" id="KL584713">
    <property type="protein sequence ID" value="KEQ71601.1"/>
    <property type="molecule type" value="Genomic_DNA"/>
</dbReference>
<dbReference type="CDD" id="cd06558">
    <property type="entry name" value="crotonase-like"/>
    <property type="match status" value="1"/>
</dbReference>
<dbReference type="PANTHER" id="PTHR11941:SF75">
    <property type="entry name" value="ENOYL-COA HYDRATASE_ISOMERASE FAMILY PROTEIN"/>
    <property type="match status" value="1"/>
</dbReference>
<dbReference type="Gene3D" id="3.90.226.10">
    <property type="entry name" value="2-enoyl-CoA Hydratase, Chain A, domain 1"/>
    <property type="match status" value="1"/>
</dbReference>
<dbReference type="Pfam" id="PF00378">
    <property type="entry name" value="ECH_1"/>
    <property type="match status" value="1"/>
</dbReference>
<dbReference type="GeneID" id="25411209"/>
<evidence type="ECO:0000313" key="3">
    <source>
        <dbReference type="Proteomes" id="UP000027730"/>
    </source>
</evidence>